<dbReference type="EMBL" id="KV453926">
    <property type="protein sequence ID" value="ODV75604.1"/>
    <property type="molecule type" value="Genomic_DNA"/>
</dbReference>
<sequence>MVSLHIAIVKVKQRKWFKNRNHVTYNANTIILSFLLDGGGYATRRVHLTFLLRLLDSLKGTVNGWRCKVKSMNRRSAWGDVCPSCCLWVI</sequence>
<name>A0A1E4S7V0_CYBJN</name>
<keyword evidence="2" id="KW-1185">Reference proteome</keyword>
<dbReference type="RefSeq" id="XP_020072643.1">
    <property type="nucleotide sequence ID" value="XM_020217738.1"/>
</dbReference>
<proteinExistence type="predicted"/>
<organism evidence="1 2">
    <name type="scientific">Cyberlindnera jadinii (strain ATCC 18201 / CBS 1600 / BCRC 20928 / JCM 3617 / NBRC 0987 / NRRL Y-1542)</name>
    <name type="common">Torula yeast</name>
    <name type="synonym">Candida utilis</name>
    <dbReference type="NCBI Taxonomy" id="983966"/>
    <lineage>
        <taxon>Eukaryota</taxon>
        <taxon>Fungi</taxon>
        <taxon>Dikarya</taxon>
        <taxon>Ascomycota</taxon>
        <taxon>Saccharomycotina</taxon>
        <taxon>Saccharomycetes</taxon>
        <taxon>Phaffomycetales</taxon>
        <taxon>Phaffomycetaceae</taxon>
        <taxon>Cyberlindnera</taxon>
    </lineage>
</organism>
<dbReference type="Proteomes" id="UP000094389">
    <property type="component" value="Unassembled WGS sequence"/>
</dbReference>
<protein>
    <submittedName>
        <fullName evidence="1">Uncharacterized protein</fullName>
    </submittedName>
</protein>
<evidence type="ECO:0000313" key="1">
    <source>
        <dbReference type="EMBL" id="ODV75604.1"/>
    </source>
</evidence>
<accession>A0A1E4S7V0</accession>
<dbReference type="AlphaFoldDB" id="A0A1E4S7V0"/>
<reference evidence="1 2" key="1">
    <citation type="journal article" date="2016" name="Proc. Natl. Acad. Sci. U.S.A.">
        <title>Comparative genomics of biotechnologically important yeasts.</title>
        <authorList>
            <person name="Riley R."/>
            <person name="Haridas S."/>
            <person name="Wolfe K.H."/>
            <person name="Lopes M.R."/>
            <person name="Hittinger C.T."/>
            <person name="Goeker M."/>
            <person name="Salamov A.A."/>
            <person name="Wisecaver J.H."/>
            <person name="Long T.M."/>
            <person name="Calvey C.H."/>
            <person name="Aerts A.L."/>
            <person name="Barry K.W."/>
            <person name="Choi C."/>
            <person name="Clum A."/>
            <person name="Coughlan A.Y."/>
            <person name="Deshpande S."/>
            <person name="Douglass A.P."/>
            <person name="Hanson S.J."/>
            <person name="Klenk H.-P."/>
            <person name="LaButti K.M."/>
            <person name="Lapidus A."/>
            <person name="Lindquist E.A."/>
            <person name="Lipzen A.M."/>
            <person name="Meier-Kolthoff J.P."/>
            <person name="Ohm R.A."/>
            <person name="Otillar R.P."/>
            <person name="Pangilinan J.L."/>
            <person name="Peng Y."/>
            <person name="Rokas A."/>
            <person name="Rosa C.A."/>
            <person name="Scheuner C."/>
            <person name="Sibirny A.A."/>
            <person name="Slot J.C."/>
            <person name="Stielow J.B."/>
            <person name="Sun H."/>
            <person name="Kurtzman C.P."/>
            <person name="Blackwell M."/>
            <person name="Grigoriev I.V."/>
            <person name="Jeffries T.W."/>
        </authorList>
    </citation>
    <scope>NUCLEOTIDE SEQUENCE [LARGE SCALE GENOMIC DNA]</scope>
    <source>
        <strain evidence="2">ATCC 18201 / CBS 1600 / BCRC 20928 / JCM 3617 / NBRC 0987 / NRRL Y-1542</strain>
    </source>
</reference>
<evidence type="ECO:0000313" key="2">
    <source>
        <dbReference type="Proteomes" id="UP000094389"/>
    </source>
</evidence>
<dbReference type="GeneID" id="30992134"/>
<gene>
    <name evidence="1" type="ORF">CYBJADRAFT_50503</name>
</gene>